<dbReference type="OrthoDB" id="275637at2759"/>
<gene>
    <name evidence="1" type="primary">Dper\GL11232</name>
    <name evidence="1" type="ORF">Dper_GL11232</name>
</gene>
<name>B4GDI9_DROPE</name>
<accession>B4GDI9</accession>
<keyword evidence="2" id="KW-1185">Reference proteome</keyword>
<dbReference type="HOGENOM" id="CLU_2925038_0_0_1"/>
<evidence type="ECO:0000313" key="1">
    <source>
        <dbReference type="EMBL" id="EDW31646.1"/>
    </source>
</evidence>
<organism evidence="2">
    <name type="scientific">Drosophila persimilis</name>
    <name type="common">Fruit fly</name>
    <dbReference type="NCBI Taxonomy" id="7234"/>
    <lineage>
        <taxon>Eukaryota</taxon>
        <taxon>Metazoa</taxon>
        <taxon>Ecdysozoa</taxon>
        <taxon>Arthropoda</taxon>
        <taxon>Hexapoda</taxon>
        <taxon>Insecta</taxon>
        <taxon>Pterygota</taxon>
        <taxon>Neoptera</taxon>
        <taxon>Endopterygota</taxon>
        <taxon>Diptera</taxon>
        <taxon>Brachycera</taxon>
        <taxon>Muscomorpha</taxon>
        <taxon>Ephydroidea</taxon>
        <taxon>Drosophilidae</taxon>
        <taxon>Drosophila</taxon>
        <taxon>Sophophora</taxon>
    </lineage>
</organism>
<dbReference type="Proteomes" id="UP000008744">
    <property type="component" value="Unassembled WGS sequence"/>
</dbReference>
<dbReference type="EMBL" id="CH479181">
    <property type="protein sequence ID" value="EDW31646.1"/>
    <property type="molecule type" value="Genomic_DNA"/>
</dbReference>
<sequence length="61" mass="6668">MLNIQDSAFDDMTEKVYKIGTGLPKDWINPGKMIAASGNQLGQEDGNNVGKVARKTAERMI</sequence>
<dbReference type="STRING" id="7234.B4GDI9"/>
<dbReference type="AlphaFoldDB" id="B4GDI9"/>
<evidence type="ECO:0000313" key="2">
    <source>
        <dbReference type="Proteomes" id="UP000008744"/>
    </source>
</evidence>
<proteinExistence type="predicted"/>
<reference evidence="1 2" key="1">
    <citation type="journal article" date="2007" name="Nature">
        <title>Evolution of genes and genomes on the Drosophila phylogeny.</title>
        <authorList>
            <consortium name="Drosophila 12 Genomes Consortium"/>
            <person name="Clark A.G."/>
            <person name="Eisen M.B."/>
            <person name="Smith D.R."/>
            <person name="Bergman C.M."/>
            <person name="Oliver B."/>
            <person name="Markow T.A."/>
            <person name="Kaufman T.C."/>
            <person name="Kellis M."/>
            <person name="Gelbart W."/>
            <person name="Iyer V.N."/>
            <person name="Pollard D.A."/>
            <person name="Sackton T.B."/>
            <person name="Larracuente A.M."/>
            <person name="Singh N.D."/>
            <person name="Abad J.P."/>
            <person name="Abt D.N."/>
            <person name="Adryan B."/>
            <person name="Aguade M."/>
            <person name="Akashi H."/>
            <person name="Anderson W.W."/>
            <person name="Aquadro C.F."/>
            <person name="Ardell D.H."/>
            <person name="Arguello R."/>
            <person name="Artieri C.G."/>
            <person name="Barbash D.A."/>
            <person name="Barker D."/>
            <person name="Barsanti P."/>
            <person name="Batterham P."/>
            <person name="Batzoglou S."/>
            <person name="Begun D."/>
            <person name="Bhutkar A."/>
            <person name="Blanco E."/>
            <person name="Bosak S.A."/>
            <person name="Bradley R.K."/>
            <person name="Brand A.D."/>
            <person name="Brent M.R."/>
            <person name="Brooks A.N."/>
            <person name="Brown R.H."/>
            <person name="Butlin R.K."/>
            <person name="Caggese C."/>
            <person name="Calvi B.R."/>
            <person name="Bernardo de Carvalho A."/>
            <person name="Caspi A."/>
            <person name="Castrezana S."/>
            <person name="Celniker S.E."/>
            <person name="Chang J.L."/>
            <person name="Chapple C."/>
            <person name="Chatterji S."/>
            <person name="Chinwalla A."/>
            <person name="Civetta A."/>
            <person name="Clifton S.W."/>
            <person name="Comeron J.M."/>
            <person name="Costello J.C."/>
            <person name="Coyne J.A."/>
            <person name="Daub J."/>
            <person name="David R.G."/>
            <person name="Delcher A.L."/>
            <person name="Delehaunty K."/>
            <person name="Do C.B."/>
            <person name="Ebling H."/>
            <person name="Edwards K."/>
            <person name="Eickbush T."/>
            <person name="Evans J.D."/>
            <person name="Filipski A."/>
            <person name="Findeiss S."/>
            <person name="Freyhult E."/>
            <person name="Fulton L."/>
            <person name="Fulton R."/>
            <person name="Garcia A.C."/>
            <person name="Gardiner A."/>
            <person name="Garfield D.A."/>
            <person name="Garvin B.E."/>
            <person name="Gibson G."/>
            <person name="Gilbert D."/>
            <person name="Gnerre S."/>
            <person name="Godfrey J."/>
            <person name="Good R."/>
            <person name="Gotea V."/>
            <person name="Gravely B."/>
            <person name="Greenberg A.J."/>
            <person name="Griffiths-Jones S."/>
            <person name="Gross S."/>
            <person name="Guigo R."/>
            <person name="Gustafson E.A."/>
            <person name="Haerty W."/>
            <person name="Hahn M.W."/>
            <person name="Halligan D.L."/>
            <person name="Halpern A.L."/>
            <person name="Halter G.M."/>
            <person name="Han M.V."/>
            <person name="Heger A."/>
            <person name="Hillier L."/>
            <person name="Hinrichs A.S."/>
            <person name="Holmes I."/>
            <person name="Hoskins R.A."/>
            <person name="Hubisz M.J."/>
            <person name="Hultmark D."/>
            <person name="Huntley M.A."/>
            <person name="Jaffe D.B."/>
            <person name="Jagadeeshan S."/>
            <person name="Jeck W.R."/>
            <person name="Johnson J."/>
            <person name="Jones C.D."/>
            <person name="Jordan W.C."/>
            <person name="Karpen G.H."/>
            <person name="Kataoka E."/>
            <person name="Keightley P.D."/>
            <person name="Kheradpour P."/>
            <person name="Kirkness E.F."/>
            <person name="Koerich L.B."/>
            <person name="Kristiansen K."/>
            <person name="Kudrna D."/>
            <person name="Kulathinal R.J."/>
            <person name="Kumar S."/>
            <person name="Kwok R."/>
            <person name="Lander E."/>
            <person name="Langley C.H."/>
            <person name="Lapoint R."/>
            <person name="Lazzaro B.P."/>
            <person name="Lee S.J."/>
            <person name="Levesque L."/>
            <person name="Li R."/>
            <person name="Lin C.F."/>
            <person name="Lin M.F."/>
            <person name="Lindblad-Toh K."/>
            <person name="Llopart A."/>
            <person name="Long M."/>
            <person name="Low L."/>
            <person name="Lozovsky E."/>
            <person name="Lu J."/>
            <person name="Luo M."/>
            <person name="Machado C.A."/>
            <person name="Makalowski W."/>
            <person name="Marzo M."/>
            <person name="Matsuda M."/>
            <person name="Matzkin L."/>
            <person name="McAllister B."/>
            <person name="McBride C.S."/>
            <person name="McKernan B."/>
            <person name="McKernan K."/>
            <person name="Mendez-Lago M."/>
            <person name="Minx P."/>
            <person name="Mollenhauer M.U."/>
            <person name="Montooth K."/>
            <person name="Mount S.M."/>
            <person name="Mu X."/>
            <person name="Myers E."/>
            <person name="Negre B."/>
            <person name="Newfeld S."/>
            <person name="Nielsen R."/>
            <person name="Noor M.A."/>
            <person name="O'Grady P."/>
            <person name="Pachter L."/>
            <person name="Papaceit M."/>
            <person name="Parisi M.J."/>
            <person name="Parisi M."/>
            <person name="Parts L."/>
            <person name="Pedersen J.S."/>
            <person name="Pesole G."/>
            <person name="Phillippy A.M."/>
            <person name="Ponting C.P."/>
            <person name="Pop M."/>
            <person name="Porcelli D."/>
            <person name="Powell J.R."/>
            <person name="Prohaska S."/>
            <person name="Pruitt K."/>
            <person name="Puig M."/>
            <person name="Quesneville H."/>
            <person name="Ram K.R."/>
            <person name="Rand D."/>
            <person name="Rasmussen M.D."/>
            <person name="Reed L.K."/>
            <person name="Reenan R."/>
            <person name="Reily A."/>
            <person name="Remington K.A."/>
            <person name="Rieger T.T."/>
            <person name="Ritchie M.G."/>
            <person name="Robin C."/>
            <person name="Rogers Y.H."/>
            <person name="Rohde C."/>
            <person name="Rozas J."/>
            <person name="Rubenfield M.J."/>
            <person name="Ruiz A."/>
            <person name="Russo S."/>
            <person name="Salzberg S.L."/>
            <person name="Sanchez-Gracia A."/>
            <person name="Saranga D.J."/>
            <person name="Sato H."/>
            <person name="Schaeffer S.W."/>
            <person name="Schatz M.C."/>
            <person name="Schlenke T."/>
            <person name="Schwartz R."/>
            <person name="Segarra C."/>
            <person name="Singh R.S."/>
            <person name="Sirot L."/>
            <person name="Sirota M."/>
            <person name="Sisneros N.B."/>
            <person name="Smith C.D."/>
            <person name="Smith T.F."/>
            <person name="Spieth J."/>
            <person name="Stage D.E."/>
            <person name="Stark A."/>
            <person name="Stephan W."/>
            <person name="Strausberg R.L."/>
            <person name="Strempel S."/>
            <person name="Sturgill D."/>
            <person name="Sutton G."/>
            <person name="Sutton G.G."/>
            <person name="Tao W."/>
            <person name="Teichmann S."/>
            <person name="Tobari Y.N."/>
            <person name="Tomimura Y."/>
            <person name="Tsolas J.M."/>
            <person name="Valente V.L."/>
            <person name="Venter E."/>
            <person name="Venter J.C."/>
            <person name="Vicario S."/>
            <person name="Vieira F.G."/>
            <person name="Vilella A.J."/>
            <person name="Villasante A."/>
            <person name="Walenz B."/>
            <person name="Wang J."/>
            <person name="Wasserman M."/>
            <person name="Watts T."/>
            <person name="Wilson D."/>
            <person name="Wilson R.K."/>
            <person name="Wing R.A."/>
            <person name="Wolfner M.F."/>
            <person name="Wong A."/>
            <person name="Wong G.K."/>
            <person name="Wu C.I."/>
            <person name="Wu G."/>
            <person name="Yamamoto D."/>
            <person name="Yang H.P."/>
            <person name="Yang S.P."/>
            <person name="Yorke J.A."/>
            <person name="Yoshida K."/>
            <person name="Zdobnov E."/>
            <person name="Zhang P."/>
            <person name="Zhang Y."/>
            <person name="Zimin A.V."/>
            <person name="Baldwin J."/>
            <person name="Abdouelleil A."/>
            <person name="Abdulkadir J."/>
            <person name="Abebe A."/>
            <person name="Abera B."/>
            <person name="Abreu J."/>
            <person name="Acer S.C."/>
            <person name="Aftuck L."/>
            <person name="Alexander A."/>
            <person name="An P."/>
            <person name="Anderson E."/>
            <person name="Anderson S."/>
            <person name="Arachi H."/>
            <person name="Azer M."/>
            <person name="Bachantsang P."/>
            <person name="Barry A."/>
            <person name="Bayul T."/>
            <person name="Berlin A."/>
            <person name="Bessette D."/>
            <person name="Bloom T."/>
            <person name="Blye J."/>
            <person name="Boguslavskiy L."/>
            <person name="Bonnet C."/>
            <person name="Boukhgalter B."/>
            <person name="Bourzgui I."/>
            <person name="Brown A."/>
            <person name="Cahill P."/>
            <person name="Channer S."/>
            <person name="Cheshatsang Y."/>
            <person name="Chuda L."/>
            <person name="Citroen M."/>
            <person name="Collymore A."/>
            <person name="Cooke P."/>
            <person name="Costello M."/>
            <person name="D'Aco K."/>
            <person name="Daza R."/>
            <person name="De Haan G."/>
            <person name="DeGray S."/>
            <person name="DeMaso C."/>
            <person name="Dhargay N."/>
            <person name="Dooley K."/>
            <person name="Dooley E."/>
            <person name="Doricent M."/>
            <person name="Dorje P."/>
            <person name="Dorjee K."/>
            <person name="Dupes A."/>
            <person name="Elong R."/>
            <person name="Falk J."/>
            <person name="Farina A."/>
            <person name="Faro S."/>
            <person name="Ferguson D."/>
            <person name="Fisher S."/>
            <person name="Foley C.D."/>
            <person name="Franke A."/>
            <person name="Friedrich D."/>
            <person name="Gadbois L."/>
            <person name="Gearin G."/>
            <person name="Gearin C.R."/>
            <person name="Giannoukos G."/>
            <person name="Goode T."/>
            <person name="Graham J."/>
            <person name="Grandbois E."/>
            <person name="Grewal S."/>
            <person name="Gyaltsen K."/>
            <person name="Hafez N."/>
            <person name="Hagos B."/>
            <person name="Hall J."/>
            <person name="Henson C."/>
            <person name="Hollinger A."/>
            <person name="Honan T."/>
            <person name="Huard M.D."/>
            <person name="Hughes L."/>
            <person name="Hurhula B."/>
            <person name="Husby M.E."/>
            <person name="Kamat A."/>
            <person name="Kanga B."/>
            <person name="Kashin S."/>
            <person name="Khazanovich D."/>
            <person name="Kisner P."/>
            <person name="Lance K."/>
            <person name="Lara M."/>
            <person name="Lee W."/>
            <person name="Lennon N."/>
            <person name="Letendre F."/>
            <person name="LeVine R."/>
            <person name="Lipovsky A."/>
            <person name="Liu X."/>
            <person name="Liu J."/>
            <person name="Liu S."/>
            <person name="Lokyitsang T."/>
            <person name="Lokyitsang Y."/>
            <person name="Lubonja R."/>
            <person name="Lui A."/>
            <person name="MacDonald P."/>
            <person name="Magnisalis V."/>
            <person name="Maru K."/>
            <person name="Matthews C."/>
            <person name="McCusker W."/>
            <person name="McDonough S."/>
            <person name="Mehta T."/>
            <person name="Meldrim J."/>
            <person name="Meneus L."/>
            <person name="Mihai O."/>
            <person name="Mihalev A."/>
            <person name="Mihova T."/>
            <person name="Mittelman R."/>
            <person name="Mlenga V."/>
            <person name="Montmayeur A."/>
            <person name="Mulrain L."/>
            <person name="Navidi A."/>
            <person name="Naylor J."/>
            <person name="Negash T."/>
            <person name="Nguyen T."/>
            <person name="Nguyen N."/>
            <person name="Nicol R."/>
            <person name="Norbu C."/>
            <person name="Norbu N."/>
            <person name="Novod N."/>
            <person name="O'Neill B."/>
            <person name="Osman S."/>
            <person name="Markiewicz E."/>
            <person name="Oyono O.L."/>
            <person name="Patti C."/>
            <person name="Phunkhang P."/>
            <person name="Pierre F."/>
            <person name="Priest M."/>
            <person name="Raghuraman S."/>
            <person name="Rege F."/>
            <person name="Reyes R."/>
            <person name="Rise C."/>
            <person name="Rogov P."/>
            <person name="Ross K."/>
            <person name="Ryan E."/>
            <person name="Settipalli S."/>
            <person name="Shea T."/>
            <person name="Sherpa N."/>
            <person name="Shi L."/>
            <person name="Shih D."/>
            <person name="Sparrow T."/>
            <person name="Spaulding J."/>
            <person name="Stalker J."/>
            <person name="Stange-Thomann N."/>
            <person name="Stavropoulos S."/>
            <person name="Stone C."/>
            <person name="Strader C."/>
            <person name="Tesfaye S."/>
            <person name="Thomson T."/>
            <person name="Thoulutsang Y."/>
            <person name="Thoulutsang D."/>
            <person name="Topham K."/>
            <person name="Topping I."/>
            <person name="Tsamla T."/>
            <person name="Vassiliev H."/>
            <person name="Vo A."/>
            <person name="Wangchuk T."/>
            <person name="Wangdi T."/>
            <person name="Weiand M."/>
            <person name="Wilkinson J."/>
            <person name="Wilson A."/>
            <person name="Yadav S."/>
            <person name="Young G."/>
            <person name="Yu Q."/>
            <person name="Zembek L."/>
            <person name="Zhong D."/>
            <person name="Zimmer A."/>
            <person name="Zwirko Z."/>
            <person name="Jaffe D.B."/>
            <person name="Alvarez P."/>
            <person name="Brockman W."/>
            <person name="Butler J."/>
            <person name="Chin C."/>
            <person name="Gnerre S."/>
            <person name="Grabherr M."/>
            <person name="Kleber M."/>
            <person name="Mauceli E."/>
            <person name="MacCallum I."/>
        </authorList>
    </citation>
    <scope>NUCLEOTIDE SEQUENCE [LARGE SCALE GENOMIC DNA]</scope>
    <source>
        <strain evidence="2">MSH-3 / Tucson 14011-0111.49</strain>
    </source>
</reference>
<protein>
    <submittedName>
        <fullName evidence="1">GL11232</fullName>
    </submittedName>
</protein>